<dbReference type="PROSITE" id="PS00209">
    <property type="entry name" value="HEMOCYANIN_1"/>
    <property type="match status" value="1"/>
</dbReference>
<feature type="domain" description="Hemocyanin C-terminal" evidence="12">
    <location>
        <begin position="412"/>
        <end position="662"/>
    </location>
</feature>
<evidence type="ECO:0000256" key="1">
    <source>
        <dbReference type="ARBA" id="ARBA00001973"/>
    </source>
</evidence>
<dbReference type="AlphaFoldDB" id="A0AAN9VZ07"/>
<comment type="subcellular location">
    <subcellularLocation>
        <location evidence="2">Secreted</location>
    </subcellularLocation>
</comment>
<dbReference type="InterPro" id="IPR014756">
    <property type="entry name" value="Ig_E-set"/>
</dbReference>
<dbReference type="Gene3D" id="2.60.40.1520">
    <property type="entry name" value="Hemocyanin, C-terminal domain"/>
    <property type="match status" value="1"/>
</dbReference>
<dbReference type="Gene3D" id="1.10.1280.10">
    <property type="entry name" value="Di-copper center containing domain from catechol oxidase"/>
    <property type="match status" value="1"/>
</dbReference>
<dbReference type="Pfam" id="PF03723">
    <property type="entry name" value="Hemocyanin_C"/>
    <property type="match status" value="1"/>
</dbReference>
<evidence type="ECO:0000313" key="13">
    <source>
        <dbReference type="EMBL" id="KAK7871346.1"/>
    </source>
</evidence>
<dbReference type="PANTHER" id="PTHR11511:SF4">
    <property type="entry name" value="PHENOLOXIDASE 2-RELATED"/>
    <property type="match status" value="1"/>
</dbReference>
<evidence type="ECO:0000256" key="6">
    <source>
        <dbReference type="ARBA" id="ARBA00023002"/>
    </source>
</evidence>
<dbReference type="GO" id="GO:0046872">
    <property type="term" value="F:metal ion binding"/>
    <property type="evidence" value="ECO:0007669"/>
    <property type="project" value="UniProtKB-KW"/>
</dbReference>
<proteinExistence type="inferred from homology"/>
<dbReference type="InterPro" id="IPR037020">
    <property type="entry name" value="Hemocyanin_C_sf"/>
</dbReference>
<feature type="domain" description="Hemocyanin N-terminal" evidence="11">
    <location>
        <begin position="26"/>
        <end position="129"/>
    </location>
</feature>
<feature type="domain" description="Hemocyanin middle" evidence="10">
    <location>
        <begin position="140"/>
        <end position="403"/>
    </location>
</feature>
<organism evidence="13 14">
    <name type="scientific">Gryllus longicercus</name>
    <dbReference type="NCBI Taxonomy" id="2509291"/>
    <lineage>
        <taxon>Eukaryota</taxon>
        <taxon>Metazoa</taxon>
        <taxon>Ecdysozoa</taxon>
        <taxon>Arthropoda</taxon>
        <taxon>Hexapoda</taxon>
        <taxon>Insecta</taxon>
        <taxon>Pterygota</taxon>
        <taxon>Neoptera</taxon>
        <taxon>Polyneoptera</taxon>
        <taxon>Orthoptera</taxon>
        <taxon>Ensifera</taxon>
        <taxon>Gryllidea</taxon>
        <taxon>Grylloidea</taxon>
        <taxon>Gryllidae</taxon>
        <taxon>Gryllinae</taxon>
        <taxon>Gryllus</taxon>
    </lineage>
</organism>
<dbReference type="Gene3D" id="1.20.1370.10">
    <property type="entry name" value="Hemocyanin, N-terminal domain"/>
    <property type="match status" value="1"/>
</dbReference>
<evidence type="ECO:0000256" key="8">
    <source>
        <dbReference type="ARBA" id="ARBA00023033"/>
    </source>
</evidence>
<dbReference type="InterPro" id="IPR036697">
    <property type="entry name" value="Hemocyanin_N_sf"/>
</dbReference>
<dbReference type="SUPFAM" id="SSF48056">
    <property type="entry name" value="Di-copper centre-containing domain"/>
    <property type="match status" value="1"/>
</dbReference>
<dbReference type="InterPro" id="IPR005203">
    <property type="entry name" value="Hemocyanin_C"/>
</dbReference>
<evidence type="ECO:0000256" key="7">
    <source>
        <dbReference type="ARBA" id="ARBA00023008"/>
    </source>
</evidence>
<name>A0AAN9VZ07_9ORTH</name>
<keyword evidence="6" id="KW-0560">Oxidoreductase</keyword>
<dbReference type="Pfam" id="PF03722">
    <property type="entry name" value="Hemocyanin_N"/>
    <property type="match status" value="1"/>
</dbReference>
<dbReference type="SUPFAM" id="SSF48050">
    <property type="entry name" value="Hemocyanin, N-terminal domain"/>
    <property type="match status" value="1"/>
</dbReference>
<dbReference type="InterPro" id="IPR008922">
    <property type="entry name" value="Di-copper_centre_dom_sf"/>
</dbReference>
<evidence type="ECO:0000259" key="12">
    <source>
        <dbReference type="Pfam" id="PF03723"/>
    </source>
</evidence>
<dbReference type="FunFam" id="2.60.40.1520:FF:000001">
    <property type="entry name" value="Hemocyanin subunit 2"/>
    <property type="match status" value="1"/>
</dbReference>
<dbReference type="Pfam" id="PF00372">
    <property type="entry name" value="Hemocyanin_M"/>
    <property type="match status" value="1"/>
</dbReference>
<evidence type="ECO:0000259" key="10">
    <source>
        <dbReference type="Pfam" id="PF00372"/>
    </source>
</evidence>
<protein>
    <recommendedName>
        <fullName evidence="15">Prophenoloxidase</fullName>
    </recommendedName>
</protein>
<keyword evidence="4" id="KW-0964">Secreted</keyword>
<dbReference type="GO" id="GO:0005576">
    <property type="term" value="C:extracellular region"/>
    <property type="evidence" value="ECO:0007669"/>
    <property type="project" value="UniProtKB-SubCell"/>
</dbReference>
<dbReference type="PANTHER" id="PTHR11511">
    <property type="entry name" value="LARVAL STORAGE PROTEIN/PHENOLOXIDASE"/>
    <property type="match status" value="1"/>
</dbReference>
<dbReference type="EMBL" id="JAZDUA010000041">
    <property type="protein sequence ID" value="KAK7871346.1"/>
    <property type="molecule type" value="Genomic_DNA"/>
</dbReference>
<evidence type="ECO:0000256" key="3">
    <source>
        <dbReference type="ARBA" id="ARBA00009928"/>
    </source>
</evidence>
<comment type="caution">
    <text evidence="13">The sequence shown here is derived from an EMBL/GenBank/DDBJ whole genome shotgun (WGS) entry which is preliminary data.</text>
</comment>
<accession>A0AAN9VZ07</accession>
<comment type="similarity">
    <text evidence="3">Belongs to the tyrosinase family.</text>
</comment>
<sequence length="682" mass="78729">MFDRPAEPLFVLKGQRRDFQFDIPEEFVNTRFKKTQRKIQKQAGANILKIKKLDVLPDISFPKQLGRREQFSHFVPKHRQMTKQLVQMLMNSSDVESFLSTSAYCRDQINPFMYSYALAVAIQHRRDTMGLTLPHVPSFFPERFFDGSVFSKVRNEVFNAAAEDRDVIAIPRDFTASDLEPEHRVAYFREDIGVNLHHWNWHVYYPGVGGPEVVAKDRRGELFYYMHAQLLARYNFDRLSNNLARVQRLLNWRKPIEEGYFPKLNAIIATRVWQPRPANSVLKLSDISRDDMQLDFDILDLERWRDRIYAAISSGKVLAENNTYVPLDDYTGIDILGNMIERSDISINSNLYGDLHGLGHVAIALVHDPDHKHLEQAGVMGAVETAMRDPVFYRWHSFINDMFVAHKQTLQPYTEQELGFRNVQVVRADVETQYLDVLNEFSTFWEEDDFNVDRGLDFMGNGTVRVRITHLTHTPFRYLIQVNNAGPPRIGTVRIFMAPHFDERGIQLTLRDQRQHFIEMDKFQVRLQTGPNQIERLSRLSSVTIPRENTFRDPAQELNADAGEMCTCGWPQHMLVPRGKVKGLPADLFVMVSDGAGDQVRDPQGPPNTCTDAHSLCGIRNRMYPDRRPMGYPFDRLPRAGVTTLQEFLLPNMMVTPVVIRHTDGFAPAAPPTPTRFLRLQP</sequence>
<evidence type="ECO:0008006" key="15">
    <source>
        <dbReference type="Google" id="ProtNLM"/>
    </source>
</evidence>
<dbReference type="InterPro" id="IPR005204">
    <property type="entry name" value="Hemocyanin_N"/>
</dbReference>
<dbReference type="InterPro" id="IPR013788">
    <property type="entry name" value="Hemocyanin/hexamerin"/>
</dbReference>
<dbReference type="PRINTS" id="PR00187">
    <property type="entry name" value="HAEMOCYANIN"/>
</dbReference>
<dbReference type="InterPro" id="IPR000896">
    <property type="entry name" value="Hemocyanin/hexamerin_mid_dom"/>
</dbReference>
<evidence type="ECO:0000313" key="14">
    <source>
        <dbReference type="Proteomes" id="UP001378592"/>
    </source>
</evidence>
<gene>
    <name evidence="13" type="ORF">R5R35_007604</name>
</gene>
<evidence type="ECO:0000259" key="11">
    <source>
        <dbReference type="Pfam" id="PF03722"/>
    </source>
</evidence>
<keyword evidence="14" id="KW-1185">Reference proteome</keyword>
<dbReference type="Proteomes" id="UP001378592">
    <property type="component" value="Unassembled WGS sequence"/>
</dbReference>
<evidence type="ECO:0000256" key="9">
    <source>
        <dbReference type="ARBA" id="ARBA00023157"/>
    </source>
</evidence>
<reference evidence="13 14" key="1">
    <citation type="submission" date="2024-03" db="EMBL/GenBank/DDBJ databases">
        <title>The genome assembly and annotation of the cricket Gryllus longicercus Weissman &amp; Gray.</title>
        <authorList>
            <person name="Szrajer S."/>
            <person name="Gray D."/>
            <person name="Ylla G."/>
        </authorList>
    </citation>
    <scope>NUCLEOTIDE SEQUENCE [LARGE SCALE GENOMIC DNA]</scope>
    <source>
        <strain evidence="13">DAG 2021-001</strain>
        <tissue evidence="13">Whole body minus gut</tissue>
    </source>
</reference>
<keyword evidence="5" id="KW-0479">Metal-binding</keyword>
<dbReference type="PROSITE" id="PS00210">
    <property type="entry name" value="HEMOCYANIN_2"/>
    <property type="match status" value="1"/>
</dbReference>
<comment type="cofactor">
    <cofactor evidence="1">
        <name>Cu(2+)</name>
        <dbReference type="ChEBI" id="CHEBI:29036"/>
    </cofactor>
</comment>
<dbReference type="GO" id="GO:0006582">
    <property type="term" value="P:melanin metabolic process"/>
    <property type="evidence" value="ECO:0007669"/>
    <property type="project" value="UniProtKB-ARBA"/>
</dbReference>
<keyword evidence="8" id="KW-0503">Monooxygenase</keyword>
<dbReference type="GO" id="GO:0004503">
    <property type="term" value="F:tyrosinase activity"/>
    <property type="evidence" value="ECO:0007669"/>
    <property type="project" value="UniProtKB-ARBA"/>
</dbReference>
<evidence type="ECO:0000256" key="2">
    <source>
        <dbReference type="ARBA" id="ARBA00004613"/>
    </source>
</evidence>
<keyword evidence="7" id="KW-0186">Copper</keyword>
<evidence type="ECO:0000256" key="5">
    <source>
        <dbReference type="ARBA" id="ARBA00022723"/>
    </source>
</evidence>
<dbReference type="SUPFAM" id="SSF81296">
    <property type="entry name" value="E set domains"/>
    <property type="match status" value="1"/>
</dbReference>
<keyword evidence="9" id="KW-1015">Disulfide bond</keyword>
<evidence type="ECO:0000256" key="4">
    <source>
        <dbReference type="ARBA" id="ARBA00022525"/>
    </source>
</evidence>